<gene>
    <name evidence="8" type="ORF">M6B38_229855</name>
</gene>
<evidence type="ECO:0000256" key="7">
    <source>
        <dbReference type="PIRSR" id="PIRSR031051-3"/>
    </source>
</evidence>
<dbReference type="PIRSF" id="PIRSF031051">
    <property type="entry name" value="PyrdxlP_Pase_PHOSPHO2"/>
    <property type="match status" value="1"/>
</dbReference>
<evidence type="ECO:0000256" key="1">
    <source>
        <dbReference type="ARBA" id="ARBA00001946"/>
    </source>
</evidence>
<evidence type="ECO:0000313" key="8">
    <source>
        <dbReference type="EMBL" id="KAJ6794623.1"/>
    </source>
</evidence>
<feature type="binding site" evidence="6">
    <location>
        <position position="20"/>
    </location>
    <ligand>
        <name>substrate</name>
    </ligand>
</feature>
<sequence length="275" mass="31044">MAGIVVVFDFDKTIIDVDSDNWVVDNLGATDLFQRLLPTMPWNTLMDVMMKELHSQGKTIEDIKEVLKRAPLDPHVISTIKQLYALGCDLRVVSDANMFFIETILKHHGVLGCFSEINTNPSYVDEQGKLRIFPYHEFTISSHGCSLCPPNMCKGMIIERMLAEFGGEGTKKKQLIYLGDGKGDYCPSLKLREGDIVMPRKNYPVWELITANIKLIRAQVHEWSDFEEQQRILFKLIHHHCNSSSSSSSNGNSQCHFQTAAPMVSALPPALPVRH</sequence>
<organism evidence="8 9">
    <name type="scientific">Iris pallida</name>
    <name type="common">Sweet iris</name>
    <dbReference type="NCBI Taxonomy" id="29817"/>
    <lineage>
        <taxon>Eukaryota</taxon>
        <taxon>Viridiplantae</taxon>
        <taxon>Streptophyta</taxon>
        <taxon>Embryophyta</taxon>
        <taxon>Tracheophyta</taxon>
        <taxon>Spermatophyta</taxon>
        <taxon>Magnoliopsida</taxon>
        <taxon>Liliopsida</taxon>
        <taxon>Asparagales</taxon>
        <taxon>Iridaceae</taxon>
        <taxon>Iridoideae</taxon>
        <taxon>Irideae</taxon>
        <taxon>Iris</taxon>
    </lineage>
</organism>
<dbReference type="GO" id="GO:0046872">
    <property type="term" value="F:metal ion binding"/>
    <property type="evidence" value="ECO:0007669"/>
    <property type="project" value="UniProtKB-KW"/>
</dbReference>
<evidence type="ECO:0000256" key="2">
    <source>
        <dbReference type="ARBA" id="ARBA00022723"/>
    </source>
</evidence>
<dbReference type="Pfam" id="PF06888">
    <property type="entry name" value="Put_Phosphatase"/>
    <property type="match status" value="1"/>
</dbReference>
<keyword evidence="4 7" id="KW-0460">Magnesium</keyword>
<evidence type="ECO:0000313" key="9">
    <source>
        <dbReference type="Proteomes" id="UP001140949"/>
    </source>
</evidence>
<dbReference type="AlphaFoldDB" id="A0AAX6DS50"/>
<comment type="caution">
    <text evidence="8">The sequence shown here is derived from an EMBL/GenBank/DDBJ whole genome shotgun (WGS) entry which is preliminary data.</text>
</comment>
<comment type="cofactor">
    <cofactor evidence="1 7">
        <name>Mg(2+)</name>
        <dbReference type="ChEBI" id="CHEBI:18420"/>
    </cofactor>
</comment>
<feature type="active site" description="Nucleophile" evidence="5">
    <location>
        <position position="9"/>
    </location>
</feature>
<dbReference type="InterPro" id="IPR036412">
    <property type="entry name" value="HAD-like_sf"/>
</dbReference>
<reference evidence="8" key="1">
    <citation type="journal article" date="2023" name="GigaByte">
        <title>Genome assembly of the bearded iris, Iris pallida Lam.</title>
        <authorList>
            <person name="Bruccoleri R.E."/>
            <person name="Oakeley E.J."/>
            <person name="Faust A.M.E."/>
            <person name="Altorfer M."/>
            <person name="Dessus-Babus S."/>
            <person name="Burckhardt D."/>
            <person name="Oertli M."/>
            <person name="Naumann U."/>
            <person name="Petersen F."/>
            <person name="Wong J."/>
        </authorList>
    </citation>
    <scope>NUCLEOTIDE SEQUENCE</scope>
    <source>
        <strain evidence="8">GSM-AAB239-AS_SAM_17_03QT</strain>
    </source>
</reference>
<reference evidence="8" key="2">
    <citation type="submission" date="2023-04" db="EMBL/GenBank/DDBJ databases">
        <authorList>
            <person name="Bruccoleri R.E."/>
            <person name="Oakeley E.J."/>
            <person name="Faust A.-M."/>
            <person name="Dessus-Babus S."/>
            <person name="Altorfer M."/>
            <person name="Burckhardt D."/>
            <person name="Oertli M."/>
            <person name="Naumann U."/>
            <person name="Petersen F."/>
            <person name="Wong J."/>
        </authorList>
    </citation>
    <scope>NUCLEOTIDE SEQUENCE</scope>
    <source>
        <strain evidence="8">GSM-AAB239-AS_SAM_17_03QT</strain>
        <tissue evidence="8">Leaf</tissue>
    </source>
</reference>
<feature type="binding site" evidence="7">
    <location>
        <position position="9"/>
    </location>
    <ligand>
        <name>Mg(2+)</name>
        <dbReference type="ChEBI" id="CHEBI:18420"/>
    </ligand>
</feature>
<dbReference type="InterPro" id="IPR023214">
    <property type="entry name" value="HAD_sf"/>
</dbReference>
<dbReference type="GO" id="GO:0016791">
    <property type="term" value="F:phosphatase activity"/>
    <property type="evidence" value="ECO:0007669"/>
    <property type="project" value="InterPro"/>
</dbReference>
<keyword evidence="3" id="KW-0378">Hydrolase</keyword>
<dbReference type="SUPFAM" id="SSF56784">
    <property type="entry name" value="HAD-like"/>
    <property type="match status" value="1"/>
</dbReference>
<dbReference type="PANTHER" id="PTHR20889">
    <property type="entry name" value="PHOSPHATASE, ORPHAN 1, 2"/>
    <property type="match status" value="1"/>
</dbReference>
<dbReference type="NCBIfam" id="TIGR01488">
    <property type="entry name" value="HAD-SF-IB"/>
    <property type="match status" value="1"/>
</dbReference>
<dbReference type="Proteomes" id="UP001140949">
    <property type="component" value="Unassembled WGS sequence"/>
</dbReference>
<dbReference type="NCBIfam" id="TIGR01489">
    <property type="entry name" value="DKMTPPase-SF"/>
    <property type="match status" value="1"/>
</dbReference>
<dbReference type="InterPro" id="IPR006384">
    <property type="entry name" value="HAD_hydro_PyrdxlP_Pase-like"/>
</dbReference>
<protein>
    <submittedName>
        <fullName evidence="8">Inorganic pyrophosphatase 1-like</fullName>
    </submittedName>
</protein>
<dbReference type="PANTHER" id="PTHR20889:SF12">
    <property type="entry name" value="LP01149P"/>
    <property type="match status" value="1"/>
</dbReference>
<keyword evidence="9" id="KW-1185">Reference proteome</keyword>
<evidence type="ECO:0000256" key="6">
    <source>
        <dbReference type="PIRSR" id="PIRSR031051-2"/>
    </source>
</evidence>
<feature type="binding site" evidence="6">
    <location>
        <position position="95"/>
    </location>
    <ligand>
        <name>substrate</name>
    </ligand>
</feature>
<evidence type="ECO:0000256" key="4">
    <source>
        <dbReference type="ARBA" id="ARBA00022842"/>
    </source>
</evidence>
<keyword evidence="2 7" id="KW-0479">Metal-binding</keyword>
<accession>A0AAX6DS50</accession>
<evidence type="ECO:0000256" key="5">
    <source>
        <dbReference type="PIRSR" id="PIRSR031051-1"/>
    </source>
</evidence>
<dbReference type="EMBL" id="JANAVB010042217">
    <property type="protein sequence ID" value="KAJ6794623.1"/>
    <property type="molecule type" value="Genomic_DNA"/>
</dbReference>
<feature type="binding site" evidence="7">
    <location>
        <position position="11"/>
    </location>
    <ligand>
        <name>Mg(2+)</name>
        <dbReference type="ChEBI" id="CHEBI:18420"/>
    </ligand>
</feature>
<feature type="binding site" evidence="7">
    <location>
        <position position="180"/>
    </location>
    <ligand>
        <name>Mg(2+)</name>
        <dbReference type="ChEBI" id="CHEBI:18420"/>
    </ligand>
</feature>
<dbReference type="Gene3D" id="3.40.50.1000">
    <property type="entry name" value="HAD superfamily/HAD-like"/>
    <property type="match status" value="1"/>
</dbReference>
<proteinExistence type="predicted"/>
<evidence type="ECO:0000256" key="3">
    <source>
        <dbReference type="ARBA" id="ARBA00022801"/>
    </source>
</evidence>
<name>A0AAX6DS50_IRIPA</name>
<dbReference type="InterPro" id="IPR016965">
    <property type="entry name" value="Pase_PHOSPHO-typ"/>
</dbReference>
<feature type="active site" description="Proton donor" evidence="5">
    <location>
        <position position="11"/>
    </location>
</feature>